<accession>A0ABY2YJU9</accession>
<dbReference type="Proteomes" id="UP000315907">
    <property type="component" value="Unassembled WGS sequence"/>
</dbReference>
<organism evidence="2 3">
    <name type="scientific">Streptococcus shenyangsis</name>
    <dbReference type="NCBI Taxonomy" id="2589786"/>
    <lineage>
        <taxon>Bacteria</taxon>
        <taxon>Bacillati</taxon>
        <taxon>Bacillota</taxon>
        <taxon>Bacilli</taxon>
        <taxon>Lactobacillales</taxon>
        <taxon>Streptococcaceae</taxon>
        <taxon>Streptococcus</taxon>
    </lineage>
</organism>
<keyword evidence="1" id="KW-0472">Membrane</keyword>
<evidence type="ECO:0000313" key="2">
    <source>
        <dbReference type="EMBL" id="TPE40569.1"/>
    </source>
</evidence>
<evidence type="ECO:0000256" key="1">
    <source>
        <dbReference type="SAM" id="Phobius"/>
    </source>
</evidence>
<keyword evidence="1" id="KW-1133">Transmembrane helix</keyword>
<keyword evidence="3" id="KW-1185">Reference proteome</keyword>
<proteinExistence type="predicted"/>
<dbReference type="EMBL" id="VFSH01000004">
    <property type="protein sequence ID" value="TPE40569.1"/>
    <property type="molecule type" value="Genomic_DNA"/>
</dbReference>
<gene>
    <name evidence="2" type="ORF">FJR77_04750</name>
</gene>
<reference evidence="2 3" key="1">
    <citation type="submission" date="2019-06" db="EMBL/GenBank/DDBJ databases">
        <authorList>
            <person name="Xiao C."/>
            <person name="Li X."/>
            <person name="Sun Y."/>
            <person name="Liu D."/>
        </authorList>
    </citation>
    <scope>NUCLEOTIDE SEQUENCE [LARGE SCALE GENOMIC DNA]</scope>
    <source>
        <strain evidence="2 3">D19</strain>
    </source>
</reference>
<protein>
    <submittedName>
        <fullName evidence="2">Uncharacterized protein</fullName>
    </submittedName>
</protein>
<evidence type="ECO:0000313" key="3">
    <source>
        <dbReference type="Proteomes" id="UP000315907"/>
    </source>
</evidence>
<sequence length="68" mass="7732">MLKLMGLNGTILTLGEGGFLLFLFWGSTTKELKLRIKKKNILTTKGKICYNNRRYFLLLVSQECTGTC</sequence>
<keyword evidence="1" id="KW-0812">Transmembrane</keyword>
<comment type="caution">
    <text evidence="2">The sequence shown here is derived from an EMBL/GenBank/DDBJ whole genome shotgun (WGS) entry which is preliminary data.</text>
</comment>
<name>A0ABY2YJU9_9STRE</name>
<feature type="transmembrane region" description="Helical" evidence="1">
    <location>
        <begin position="6"/>
        <end position="25"/>
    </location>
</feature>